<dbReference type="InterPro" id="IPR050103">
    <property type="entry name" value="Class-III_PLP-dep_AT"/>
</dbReference>
<keyword evidence="2 6" id="KW-0032">Aminotransferase</keyword>
<keyword evidence="7" id="KW-1185">Reference proteome</keyword>
<comment type="cofactor">
    <cofactor evidence="1">
        <name>pyridoxal 5'-phosphate</name>
        <dbReference type="ChEBI" id="CHEBI:597326"/>
    </cofactor>
</comment>
<proteinExistence type="inferred from homology"/>
<comment type="similarity">
    <text evidence="5">Belongs to the class-III pyridoxal-phosphate-dependent aminotransferase family.</text>
</comment>
<keyword evidence="3" id="KW-0808">Transferase</keyword>
<comment type="caution">
    <text evidence="6">The sequence shown here is derived from an EMBL/GenBank/DDBJ whole genome shotgun (WGS) entry which is preliminary data.</text>
</comment>
<protein>
    <submittedName>
        <fullName evidence="6">Aspartate aminotransferase family protein</fullName>
    </submittedName>
</protein>
<dbReference type="InterPro" id="IPR015422">
    <property type="entry name" value="PyrdxlP-dep_Trfase_small"/>
</dbReference>
<dbReference type="Pfam" id="PF00202">
    <property type="entry name" value="Aminotran_3"/>
    <property type="match status" value="1"/>
</dbReference>
<keyword evidence="4 5" id="KW-0663">Pyridoxal phosphate</keyword>
<evidence type="ECO:0000313" key="7">
    <source>
        <dbReference type="Proteomes" id="UP000600946"/>
    </source>
</evidence>
<name>A0ABQ3A481_9ACTN</name>
<evidence type="ECO:0000313" key="6">
    <source>
        <dbReference type="EMBL" id="GGY35287.1"/>
    </source>
</evidence>
<dbReference type="InterPro" id="IPR005814">
    <property type="entry name" value="Aminotrans_3"/>
</dbReference>
<evidence type="ECO:0000256" key="5">
    <source>
        <dbReference type="RuleBase" id="RU003560"/>
    </source>
</evidence>
<organism evidence="6 7">
    <name type="scientific">Streptomyces xanthochromogenes</name>
    <dbReference type="NCBI Taxonomy" id="67384"/>
    <lineage>
        <taxon>Bacteria</taxon>
        <taxon>Bacillati</taxon>
        <taxon>Actinomycetota</taxon>
        <taxon>Actinomycetes</taxon>
        <taxon>Kitasatosporales</taxon>
        <taxon>Streptomycetaceae</taxon>
        <taxon>Streptomyces</taxon>
    </lineage>
</organism>
<evidence type="ECO:0000256" key="2">
    <source>
        <dbReference type="ARBA" id="ARBA00022576"/>
    </source>
</evidence>
<dbReference type="CDD" id="cd00610">
    <property type="entry name" value="OAT_like"/>
    <property type="match status" value="1"/>
</dbReference>
<evidence type="ECO:0000256" key="1">
    <source>
        <dbReference type="ARBA" id="ARBA00001933"/>
    </source>
</evidence>
<dbReference type="InterPro" id="IPR015424">
    <property type="entry name" value="PyrdxlP-dep_Trfase"/>
</dbReference>
<evidence type="ECO:0000256" key="4">
    <source>
        <dbReference type="ARBA" id="ARBA00022898"/>
    </source>
</evidence>
<dbReference type="SUPFAM" id="SSF53383">
    <property type="entry name" value="PLP-dependent transferases"/>
    <property type="match status" value="1"/>
</dbReference>
<dbReference type="GO" id="GO:0008483">
    <property type="term" value="F:transaminase activity"/>
    <property type="evidence" value="ECO:0007669"/>
    <property type="project" value="UniProtKB-KW"/>
</dbReference>
<sequence>MHLTHPTNLMNLHEEGPIPMPQLYSVDDCESLTTKQVHGLYKDHVNRSQVSLMTSFGFGQELVERAEGAYIHQRDGRRVLDFTGGVGVLNHGHNHPRILAARRRFQDERRMEVHKTYFSPYIAALGHNLAELLPGDLNMSFFPNSGAEAVEGAVKLAYKYHGGRRSRVLRADISFHGKLLGSGSLTGQNQSTFQFPGIPGVGVFPYGDLAAVQREVAKSRTATGDSDVYCILIEPLSASTMNVCSEEFLRGLRELCTRENIVLLFDEIYTGWGKTGSLFYFMRYEGLVPDILTTSKSFGGGKSSISAFIAREPVFRKAYDNLTDALLQSTSTTYYGFGEEAVTAIEAVNIAVEDDYPARARAIERILGPGLERIAKEHPDVVSEVRGAGALHGVFLHKGPKILELATKLVPGAMTKDPRFRTKLITSSVVNALYRDHGIYAYYTLNGDNPLMAAPSLITEDHEVEYFLESLDATLAQGLPRLLTRFVKEKVSSLW</sequence>
<dbReference type="Gene3D" id="3.90.1150.10">
    <property type="entry name" value="Aspartate Aminotransferase, domain 1"/>
    <property type="match status" value="1"/>
</dbReference>
<gene>
    <name evidence="6" type="ORF">GCM10010326_31820</name>
</gene>
<reference evidence="7" key="1">
    <citation type="journal article" date="2019" name="Int. J. Syst. Evol. Microbiol.">
        <title>The Global Catalogue of Microorganisms (GCM) 10K type strain sequencing project: providing services to taxonomists for standard genome sequencing and annotation.</title>
        <authorList>
            <consortium name="The Broad Institute Genomics Platform"/>
            <consortium name="The Broad Institute Genome Sequencing Center for Infectious Disease"/>
            <person name="Wu L."/>
            <person name="Ma J."/>
        </authorList>
    </citation>
    <scope>NUCLEOTIDE SEQUENCE [LARGE SCALE GENOMIC DNA]</scope>
    <source>
        <strain evidence="7">JCM 4594</strain>
    </source>
</reference>
<dbReference type="InterPro" id="IPR015421">
    <property type="entry name" value="PyrdxlP-dep_Trfase_major"/>
</dbReference>
<dbReference type="Proteomes" id="UP000600946">
    <property type="component" value="Unassembled WGS sequence"/>
</dbReference>
<dbReference type="PANTHER" id="PTHR11986:SF79">
    <property type="entry name" value="ACETYLORNITHINE AMINOTRANSFERASE, MITOCHONDRIAL"/>
    <property type="match status" value="1"/>
</dbReference>
<dbReference type="Gene3D" id="3.40.640.10">
    <property type="entry name" value="Type I PLP-dependent aspartate aminotransferase-like (Major domain)"/>
    <property type="match status" value="1"/>
</dbReference>
<accession>A0ABQ3A481</accession>
<dbReference type="PANTHER" id="PTHR11986">
    <property type="entry name" value="AMINOTRANSFERASE CLASS III"/>
    <property type="match status" value="1"/>
</dbReference>
<evidence type="ECO:0000256" key="3">
    <source>
        <dbReference type="ARBA" id="ARBA00022679"/>
    </source>
</evidence>
<dbReference type="EMBL" id="BMUU01000004">
    <property type="protein sequence ID" value="GGY35287.1"/>
    <property type="molecule type" value="Genomic_DNA"/>
</dbReference>